<reference evidence="2" key="1">
    <citation type="journal article" date="2013" name="Genome Announc.">
        <title>Complete Chromosome Sequence of Carnobacterium maltaromaticum LMA 28.</title>
        <authorList>
            <person name="Cailliez-Grimal C."/>
            <person name="Chaillou S."/>
            <person name="Anba-Mondoloni J."/>
            <person name="Loux V."/>
            <person name="Afzal M.I."/>
            <person name="Rahman A."/>
            <person name="Kergourlay G."/>
            <person name="Champomier-Verges M.C."/>
            <person name="Zagorec M."/>
            <person name="Dalgaard P."/>
            <person name="Leisner J.J."/>
            <person name="Prevost H."/>
            <person name="Revol-Junelles A.M."/>
            <person name="Borges F."/>
        </authorList>
    </citation>
    <scope>NUCLEOTIDE SEQUENCE</scope>
    <source>
        <strain evidence="2">LMA28</strain>
    </source>
</reference>
<evidence type="ECO:0000313" key="2">
    <source>
        <dbReference type="Proteomes" id="UP000000212"/>
    </source>
</evidence>
<protein>
    <submittedName>
        <fullName evidence="1">Uncharacterized domain protein</fullName>
    </submittedName>
</protein>
<sequence length="172" mass="19346">MDPIEAARYDEYWRNAGIGSNTTWEDFVKANPKSTIDDYFRLIKEQSPWPDGYVPNEATLKSGGKFEMALSSNQPASSPGRFGTTPNTIEDIEYVRNNLAVKQEWKPDVGKVVLYEVKEGAEIPILKGPVGPQVDLTTNTYLNGGADQVQILFDREKNMMDYLNIINVKPLK</sequence>
<dbReference type="Proteomes" id="UP000000212">
    <property type="component" value="Chromosome"/>
</dbReference>
<dbReference type="EMBL" id="HE999757">
    <property type="protein sequence ID" value="CCO10692.2"/>
    <property type="molecule type" value="Genomic_DNA"/>
</dbReference>
<proteinExistence type="predicted"/>
<dbReference type="HOGENOM" id="CLU_1552503_0_0_9"/>
<evidence type="ECO:0000313" key="1">
    <source>
        <dbReference type="EMBL" id="CCO10692.2"/>
    </source>
</evidence>
<accession>K8E377</accession>
<dbReference type="RefSeq" id="WP_015076040.1">
    <property type="nucleotide sequence ID" value="NC_019425.2"/>
</dbReference>
<dbReference type="AlphaFoldDB" id="K8E377"/>
<organism evidence="1 2">
    <name type="scientific">Carnobacterium maltaromaticum LMA28</name>
    <dbReference type="NCBI Taxonomy" id="1234679"/>
    <lineage>
        <taxon>Bacteria</taxon>
        <taxon>Bacillati</taxon>
        <taxon>Bacillota</taxon>
        <taxon>Bacilli</taxon>
        <taxon>Lactobacillales</taxon>
        <taxon>Carnobacteriaceae</taxon>
        <taxon>Carnobacterium</taxon>
    </lineage>
</organism>
<dbReference type="eggNOG" id="COG1305">
    <property type="taxonomic scope" value="Bacteria"/>
</dbReference>
<keyword evidence="2" id="KW-1185">Reference proteome</keyword>
<gene>
    <name evidence="1" type="ORF">BN424_1250</name>
</gene>
<name>K8E377_CARML</name>
<dbReference type="KEGG" id="cml:BN424_1250"/>
<dbReference type="STRING" id="1234679.BN424_1250"/>